<keyword evidence="5" id="KW-1185">Reference proteome</keyword>
<dbReference type="InterPro" id="IPR018511">
    <property type="entry name" value="Hemolysin-typ_Ca-bd_CS"/>
</dbReference>
<dbReference type="EMBL" id="JBHRSP010000042">
    <property type="protein sequence ID" value="MFC3075778.1"/>
    <property type="molecule type" value="Genomic_DNA"/>
</dbReference>
<protein>
    <submittedName>
        <fullName evidence="4">Calcium-binding protein</fullName>
    </submittedName>
</protein>
<evidence type="ECO:0000256" key="2">
    <source>
        <dbReference type="ARBA" id="ARBA00022525"/>
    </source>
</evidence>
<evidence type="ECO:0000313" key="4">
    <source>
        <dbReference type="EMBL" id="MFC3075778.1"/>
    </source>
</evidence>
<evidence type="ECO:0000313" key="5">
    <source>
        <dbReference type="Proteomes" id="UP001595377"/>
    </source>
</evidence>
<organism evidence="4 5">
    <name type="scientific">Shinella pollutisoli</name>
    <dbReference type="NCBI Taxonomy" id="2250594"/>
    <lineage>
        <taxon>Bacteria</taxon>
        <taxon>Pseudomonadati</taxon>
        <taxon>Pseudomonadota</taxon>
        <taxon>Alphaproteobacteria</taxon>
        <taxon>Hyphomicrobiales</taxon>
        <taxon>Rhizobiaceae</taxon>
        <taxon>Shinella</taxon>
    </lineage>
</organism>
<feature type="region of interest" description="Disordered" evidence="3">
    <location>
        <begin position="252"/>
        <end position="275"/>
    </location>
</feature>
<dbReference type="InterPro" id="IPR050557">
    <property type="entry name" value="RTX_toxin/Mannuronan_C5-epim"/>
</dbReference>
<dbReference type="Gene3D" id="2.150.10.10">
    <property type="entry name" value="Serralysin-like metalloprotease, C-terminal"/>
    <property type="match status" value="4"/>
</dbReference>
<feature type="region of interest" description="Disordered" evidence="3">
    <location>
        <begin position="189"/>
        <end position="237"/>
    </location>
</feature>
<proteinExistence type="predicted"/>
<keyword evidence="2" id="KW-0964">Secreted</keyword>
<dbReference type="SUPFAM" id="SSF51120">
    <property type="entry name" value="beta-Roll"/>
    <property type="match status" value="2"/>
</dbReference>
<dbReference type="PROSITE" id="PS00330">
    <property type="entry name" value="HEMOLYSIN_CALCIUM"/>
    <property type="match status" value="6"/>
</dbReference>
<dbReference type="InterPro" id="IPR011049">
    <property type="entry name" value="Serralysin-like_metalloprot_C"/>
</dbReference>
<dbReference type="Proteomes" id="UP001595377">
    <property type="component" value="Unassembled WGS sequence"/>
</dbReference>
<comment type="caution">
    <text evidence="4">The sequence shown here is derived from an EMBL/GenBank/DDBJ whole genome shotgun (WGS) entry which is preliminary data.</text>
</comment>
<name>A0ABV7DM90_9HYPH</name>
<dbReference type="RefSeq" id="WP_257315098.1">
    <property type="nucleotide sequence ID" value="NZ_JANFDG010000009.1"/>
</dbReference>
<dbReference type="Pfam" id="PF00353">
    <property type="entry name" value="HemolysinCabind"/>
    <property type="match status" value="3"/>
</dbReference>
<reference evidence="5" key="1">
    <citation type="journal article" date="2019" name="Int. J. Syst. Evol. Microbiol.">
        <title>The Global Catalogue of Microorganisms (GCM) 10K type strain sequencing project: providing services to taxonomists for standard genome sequencing and annotation.</title>
        <authorList>
            <consortium name="The Broad Institute Genomics Platform"/>
            <consortium name="The Broad Institute Genome Sequencing Center for Infectious Disease"/>
            <person name="Wu L."/>
            <person name="Ma J."/>
        </authorList>
    </citation>
    <scope>NUCLEOTIDE SEQUENCE [LARGE SCALE GENOMIC DNA]</scope>
    <source>
        <strain evidence="5">KCTC 52677</strain>
    </source>
</reference>
<gene>
    <name evidence="4" type="ORF">ACFOHH_21890</name>
</gene>
<comment type="subcellular location">
    <subcellularLocation>
        <location evidence="1">Secreted</location>
    </subcellularLocation>
</comment>
<evidence type="ECO:0000256" key="1">
    <source>
        <dbReference type="ARBA" id="ARBA00004613"/>
    </source>
</evidence>
<sequence>MVTYTAKGTWHISNSPFTFDYFDGGKSYIRTQTKFKVAYKSGYKVEFLGKNFKYGSDGFAKGSSNSTDYVSTWKKTDGGSGGLTITGLKVKLSDFAKAEKTKTTADDHKVWISLFKGNDTFKGGDSTKSNDYILGYDGNDRIYGNRGDDYLDGGKGKDTVYGGAGKDWVLGASGNDKLYGGSGADTLHGGSGDDRLYGGSGADVLDGGRGNDRLTGEAGNDDLSGREGNDTLRGGAGNDYLFGDSGKDVLYGDSGNDSLDGGSGNDRLYGGTGQDQLTGGAGADRFIFTSIKDSRPSAPDSILDFSHAQGDKIDLRAIDADTTKRGDQAFKMIGNSAFSKKAGELLTETDGFGVTTISGDVNGDGKADFAFKIKFDSLGSGDFLL</sequence>
<dbReference type="PRINTS" id="PR00313">
    <property type="entry name" value="CABNDNGRPT"/>
</dbReference>
<dbReference type="InterPro" id="IPR001343">
    <property type="entry name" value="Hemolysn_Ca-bd"/>
</dbReference>
<evidence type="ECO:0000256" key="3">
    <source>
        <dbReference type="SAM" id="MobiDB-lite"/>
    </source>
</evidence>
<dbReference type="PANTHER" id="PTHR38340:SF1">
    <property type="entry name" value="S-LAYER PROTEIN"/>
    <property type="match status" value="1"/>
</dbReference>
<dbReference type="PANTHER" id="PTHR38340">
    <property type="entry name" value="S-LAYER PROTEIN"/>
    <property type="match status" value="1"/>
</dbReference>
<accession>A0ABV7DM90</accession>